<dbReference type="PANTHER" id="PTHR36925">
    <property type="entry name" value="COBALT-PRECORRIN-6A REDUCTASE"/>
    <property type="match status" value="1"/>
</dbReference>
<dbReference type="Pfam" id="PF02571">
    <property type="entry name" value="CbiJ"/>
    <property type="match status" value="1"/>
</dbReference>
<dbReference type="GO" id="GO:0016491">
    <property type="term" value="F:oxidoreductase activity"/>
    <property type="evidence" value="ECO:0007669"/>
    <property type="project" value="UniProtKB-KW"/>
</dbReference>
<dbReference type="EC" id="1.3.1.106" evidence="4"/>
<reference evidence="4 5" key="1">
    <citation type="submission" date="2022-04" db="EMBL/GenBank/DDBJ databases">
        <title>Genome diversity in the genus Frankia.</title>
        <authorList>
            <person name="Carlos-Shanley C."/>
            <person name="Hahn D."/>
        </authorList>
    </citation>
    <scope>NUCLEOTIDE SEQUENCE [LARGE SCALE GENOMIC DNA]</scope>
    <source>
        <strain evidence="4 5">Ag45/Mut15</strain>
    </source>
</reference>
<evidence type="ECO:0000256" key="2">
    <source>
        <dbReference type="ARBA" id="ARBA00022573"/>
    </source>
</evidence>
<evidence type="ECO:0000313" key="5">
    <source>
        <dbReference type="Proteomes" id="UP001201873"/>
    </source>
</evidence>
<dbReference type="NCBIfam" id="TIGR00715">
    <property type="entry name" value="precor6x_red"/>
    <property type="match status" value="1"/>
</dbReference>
<comment type="pathway">
    <text evidence="1">Cofactor biosynthesis; adenosylcobalamin biosynthesis.</text>
</comment>
<dbReference type="InterPro" id="IPR003723">
    <property type="entry name" value="Precorrin-6x_reduct"/>
</dbReference>
<dbReference type="PROSITE" id="PS51014">
    <property type="entry name" value="COBK_CBIJ"/>
    <property type="match status" value="1"/>
</dbReference>
<keyword evidence="2" id="KW-0169">Cobalamin biosynthesis</keyword>
<dbReference type="NCBIfam" id="NF005968">
    <property type="entry name" value="PRK08057.1-2"/>
    <property type="match status" value="1"/>
</dbReference>
<dbReference type="EMBL" id="JALKFT010000007">
    <property type="protein sequence ID" value="MCK9875951.1"/>
    <property type="molecule type" value="Genomic_DNA"/>
</dbReference>
<gene>
    <name evidence="4" type="ORF">MXD59_09215</name>
</gene>
<organism evidence="4 5">
    <name type="scientific">Frankia umida</name>
    <dbReference type="NCBI Taxonomy" id="573489"/>
    <lineage>
        <taxon>Bacteria</taxon>
        <taxon>Bacillati</taxon>
        <taxon>Actinomycetota</taxon>
        <taxon>Actinomycetes</taxon>
        <taxon>Frankiales</taxon>
        <taxon>Frankiaceae</taxon>
        <taxon>Frankia</taxon>
    </lineage>
</organism>
<protein>
    <submittedName>
        <fullName evidence="4">Cobalt-precorrin-6A reductase</fullName>
        <ecNumber evidence="4">1.3.1.106</ecNumber>
    </submittedName>
</protein>
<evidence type="ECO:0000256" key="1">
    <source>
        <dbReference type="ARBA" id="ARBA00004953"/>
    </source>
</evidence>
<accession>A0ABT0JWM3</accession>
<comment type="caution">
    <text evidence="4">The sequence shown here is derived from an EMBL/GenBank/DDBJ whole genome shotgun (WGS) entry which is preliminary data.</text>
</comment>
<name>A0ABT0JWM3_9ACTN</name>
<proteinExistence type="predicted"/>
<dbReference type="PANTHER" id="PTHR36925:SF1">
    <property type="entry name" value="COBALT-PRECORRIN-6A REDUCTASE"/>
    <property type="match status" value="1"/>
</dbReference>
<keyword evidence="3 4" id="KW-0560">Oxidoreductase</keyword>
<evidence type="ECO:0000313" key="4">
    <source>
        <dbReference type="EMBL" id="MCK9875951.1"/>
    </source>
</evidence>
<sequence>MLLLGGSGEARQLATELAADRRYEVLYSLAGRVRDPRVPPSCRVRIGGFGGPDGLAALLRAERIDLVVDATHPFAARMQASAATAAAAVALPLVVLRRPGWHEGPGDDWRRVPTMVAAVELLEGFAPGGARTETAPRVFLTTGRGDLGLFAPLARPWFLIRCVDPPEGPLPPRHTVLLDRGPFDVDAERTLLRSHAIDVVVTKDSGGPMTAAKLTAARELGLPVVLVDRPAPPPGADITASVEEALARINKQNMAAPSTGL</sequence>
<keyword evidence="5" id="KW-1185">Reference proteome</keyword>
<dbReference type="Proteomes" id="UP001201873">
    <property type="component" value="Unassembled WGS sequence"/>
</dbReference>
<evidence type="ECO:0000256" key="3">
    <source>
        <dbReference type="ARBA" id="ARBA00023002"/>
    </source>
</evidence>